<evidence type="ECO:0000313" key="4">
    <source>
        <dbReference type="EMBL" id="ETO16956.1"/>
    </source>
</evidence>
<reference evidence="4 5" key="1">
    <citation type="journal article" date="2013" name="Curr. Biol.">
        <title>The Genome of the Foraminiferan Reticulomyxa filosa.</title>
        <authorList>
            <person name="Glockner G."/>
            <person name="Hulsmann N."/>
            <person name="Schleicher M."/>
            <person name="Noegel A.A."/>
            <person name="Eichinger L."/>
            <person name="Gallinger C."/>
            <person name="Pawlowski J."/>
            <person name="Sierra R."/>
            <person name="Euteneuer U."/>
            <person name="Pillet L."/>
            <person name="Moustafa A."/>
            <person name="Platzer M."/>
            <person name="Groth M."/>
            <person name="Szafranski K."/>
            <person name="Schliwa M."/>
        </authorList>
    </citation>
    <scope>NUCLEOTIDE SEQUENCE [LARGE SCALE GENOMIC DNA]</scope>
</reference>
<dbReference type="OrthoDB" id="3060779at2759"/>
<feature type="compositionally biased region" description="Acidic residues" evidence="2">
    <location>
        <begin position="175"/>
        <end position="186"/>
    </location>
</feature>
<evidence type="ECO:0000313" key="5">
    <source>
        <dbReference type="Proteomes" id="UP000023152"/>
    </source>
</evidence>
<comment type="caution">
    <text evidence="4">The sequence shown here is derived from an EMBL/GenBank/DDBJ whole genome shotgun (WGS) entry which is preliminary data.</text>
</comment>
<dbReference type="SMART" id="SM00248">
    <property type="entry name" value="ANK"/>
    <property type="match status" value="1"/>
</dbReference>
<feature type="repeat" description="ANK" evidence="1">
    <location>
        <begin position="78"/>
        <end position="103"/>
    </location>
</feature>
<evidence type="ECO:0000256" key="2">
    <source>
        <dbReference type="SAM" id="MobiDB-lite"/>
    </source>
</evidence>
<dbReference type="AlphaFoldDB" id="X6MTI7"/>
<feature type="transmembrane region" description="Helical" evidence="3">
    <location>
        <begin position="7"/>
        <end position="26"/>
    </location>
</feature>
<dbReference type="InterPro" id="IPR002110">
    <property type="entry name" value="Ankyrin_rpt"/>
</dbReference>
<dbReference type="Gene3D" id="1.25.40.20">
    <property type="entry name" value="Ankyrin repeat-containing domain"/>
    <property type="match status" value="1"/>
</dbReference>
<keyword evidence="3" id="KW-1133">Transmembrane helix</keyword>
<dbReference type="PROSITE" id="PS50088">
    <property type="entry name" value="ANK_REPEAT"/>
    <property type="match status" value="1"/>
</dbReference>
<feature type="region of interest" description="Disordered" evidence="2">
    <location>
        <begin position="175"/>
        <end position="223"/>
    </location>
</feature>
<dbReference type="EMBL" id="ASPP01017565">
    <property type="protein sequence ID" value="ETO16956.1"/>
    <property type="molecule type" value="Genomic_DNA"/>
</dbReference>
<name>X6MTI7_RETFI</name>
<dbReference type="InterPro" id="IPR036770">
    <property type="entry name" value="Ankyrin_rpt-contain_sf"/>
</dbReference>
<keyword evidence="1" id="KW-0040">ANK repeat</keyword>
<dbReference type="PROSITE" id="PS50297">
    <property type="entry name" value="ANK_REP_REGION"/>
    <property type="match status" value="1"/>
</dbReference>
<dbReference type="SUPFAM" id="SSF48403">
    <property type="entry name" value="Ankyrin repeat"/>
    <property type="match status" value="1"/>
</dbReference>
<gene>
    <name evidence="4" type="ORF">RFI_20383</name>
</gene>
<feature type="compositionally biased region" description="Basic and acidic residues" evidence="2">
    <location>
        <begin position="191"/>
        <end position="215"/>
    </location>
</feature>
<sequence>VDAFLKMLCIWIIIASVCLLPSVYWIRKYVNKTYCSKIDFDLWIKNKTVHTMELWLSFGYQIDWERVNEVFITLFFVHGRNYLHSACMGDSAEVVKLLFDYGALNIFLFVLFKKIKLDEKSKNTDIVDLLLKKGADPTLRTKKGHDAVRLTVVLNETDILQKLFDFENEKEEMEEIIGSGEEEEEVSGPLNERKYHALRKKEREERQRRISELMQKKRKEKKT</sequence>
<feature type="non-terminal residue" evidence="4">
    <location>
        <position position="1"/>
    </location>
</feature>
<keyword evidence="3" id="KW-0472">Membrane</keyword>
<evidence type="ECO:0000256" key="3">
    <source>
        <dbReference type="SAM" id="Phobius"/>
    </source>
</evidence>
<keyword evidence="5" id="KW-1185">Reference proteome</keyword>
<dbReference type="Proteomes" id="UP000023152">
    <property type="component" value="Unassembled WGS sequence"/>
</dbReference>
<organism evidence="4 5">
    <name type="scientific">Reticulomyxa filosa</name>
    <dbReference type="NCBI Taxonomy" id="46433"/>
    <lineage>
        <taxon>Eukaryota</taxon>
        <taxon>Sar</taxon>
        <taxon>Rhizaria</taxon>
        <taxon>Retaria</taxon>
        <taxon>Foraminifera</taxon>
        <taxon>Monothalamids</taxon>
        <taxon>Reticulomyxidae</taxon>
        <taxon>Reticulomyxa</taxon>
    </lineage>
</organism>
<accession>X6MTI7</accession>
<evidence type="ECO:0000256" key="1">
    <source>
        <dbReference type="PROSITE-ProRule" id="PRU00023"/>
    </source>
</evidence>
<proteinExistence type="predicted"/>
<keyword evidence="3" id="KW-0812">Transmembrane</keyword>
<protein>
    <submittedName>
        <fullName evidence="4">Uncharacterized protein</fullName>
    </submittedName>
</protein>